<keyword evidence="2" id="KW-1185">Reference proteome</keyword>
<evidence type="ECO:0000313" key="1">
    <source>
        <dbReference type="EMBL" id="TRZ17897.1"/>
    </source>
</evidence>
<proteinExistence type="predicted"/>
<organism evidence="1 2">
    <name type="scientific">Zosterops borbonicus</name>
    <dbReference type="NCBI Taxonomy" id="364589"/>
    <lineage>
        <taxon>Eukaryota</taxon>
        <taxon>Metazoa</taxon>
        <taxon>Chordata</taxon>
        <taxon>Craniata</taxon>
        <taxon>Vertebrata</taxon>
        <taxon>Euteleostomi</taxon>
        <taxon>Archelosauria</taxon>
        <taxon>Archosauria</taxon>
        <taxon>Dinosauria</taxon>
        <taxon>Saurischia</taxon>
        <taxon>Theropoda</taxon>
        <taxon>Coelurosauria</taxon>
        <taxon>Aves</taxon>
        <taxon>Neognathae</taxon>
        <taxon>Neoaves</taxon>
        <taxon>Telluraves</taxon>
        <taxon>Australaves</taxon>
        <taxon>Passeriformes</taxon>
        <taxon>Sylvioidea</taxon>
        <taxon>Zosteropidae</taxon>
        <taxon>Zosterops</taxon>
    </lineage>
</organism>
<dbReference type="AlphaFoldDB" id="A0A8K1LL79"/>
<gene>
    <name evidence="1" type="ORF">HGM15179_009226</name>
</gene>
<accession>A0A8K1LL79</accession>
<reference evidence="1" key="1">
    <citation type="submission" date="2019-04" db="EMBL/GenBank/DDBJ databases">
        <title>Genome assembly of Zosterops borbonicus 15179.</title>
        <authorList>
            <person name="Leroy T."/>
            <person name="Anselmetti Y."/>
            <person name="Tilak M.-K."/>
            <person name="Nabholz B."/>
        </authorList>
    </citation>
    <scope>NUCLEOTIDE SEQUENCE</scope>
    <source>
        <strain evidence="1">HGM_15179</strain>
        <tissue evidence="1">Muscle</tissue>
    </source>
</reference>
<dbReference type="Proteomes" id="UP000796761">
    <property type="component" value="Unassembled WGS sequence"/>
</dbReference>
<dbReference type="EMBL" id="SWJQ01000246">
    <property type="protein sequence ID" value="TRZ17897.1"/>
    <property type="molecule type" value="Genomic_DNA"/>
</dbReference>
<protein>
    <submittedName>
        <fullName evidence="1">Uncharacterized protein</fullName>
    </submittedName>
</protein>
<evidence type="ECO:0000313" key="2">
    <source>
        <dbReference type="Proteomes" id="UP000796761"/>
    </source>
</evidence>
<name>A0A8K1LL79_9PASS</name>
<sequence>MSETSLVQDSEEMPEIKQVLVLVWCGFPVFILKAYQEVLKRLIHGDMPLFHEVKKDMAELDLNAQGHSVMFHD</sequence>
<comment type="caution">
    <text evidence="1">The sequence shown here is derived from an EMBL/GenBank/DDBJ whole genome shotgun (WGS) entry which is preliminary data.</text>
</comment>